<name>A0A6H5GIW3_9HEMI</name>
<protein>
    <submittedName>
        <fullName evidence="1">Uncharacterized protein</fullName>
    </submittedName>
</protein>
<keyword evidence="2" id="KW-1185">Reference proteome</keyword>
<sequence>MVPCVGFEDSPRRVCCPGYRQRSNSTSHRFNGSKVWPISPTVDQASLINFLKLIFGLADPRANILVPTDNITYLRHILTPTFTVSAPYILQTLQVHSVNERRAIDKFEDLLDFSAK</sequence>
<reference evidence="1 2" key="1">
    <citation type="submission" date="2020-02" db="EMBL/GenBank/DDBJ databases">
        <authorList>
            <person name="Ferguson B K."/>
        </authorList>
    </citation>
    <scope>NUCLEOTIDE SEQUENCE [LARGE SCALE GENOMIC DNA]</scope>
</reference>
<proteinExistence type="predicted"/>
<dbReference type="Proteomes" id="UP000479000">
    <property type="component" value="Unassembled WGS sequence"/>
</dbReference>
<evidence type="ECO:0000313" key="1">
    <source>
        <dbReference type="EMBL" id="CAB0001941.1"/>
    </source>
</evidence>
<dbReference type="AlphaFoldDB" id="A0A6H5GIW3"/>
<gene>
    <name evidence="1" type="ORF">NTEN_LOCUS7728</name>
</gene>
<dbReference type="EMBL" id="CADCXU010011810">
    <property type="protein sequence ID" value="CAB0001941.1"/>
    <property type="molecule type" value="Genomic_DNA"/>
</dbReference>
<evidence type="ECO:0000313" key="2">
    <source>
        <dbReference type="Proteomes" id="UP000479000"/>
    </source>
</evidence>
<organism evidence="1 2">
    <name type="scientific">Nesidiocoris tenuis</name>
    <dbReference type="NCBI Taxonomy" id="355587"/>
    <lineage>
        <taxon>Eukaryota</taxon>
        <taxon>Metazoa</taxon>
        <taxon>Ecdysozoa</taxon>
        <taxon>Arthropoda</taxon>
        <taxon>Hexapoda</taxon>
        <taxon>Insecta</taxon>
        <taxon>Pterygota</taxon>
        <taxon>Neoptera</taxon>
        <taxon>Paraneoptera</taxon>
        <taxon>Hemiptera</taxon>
        <taxon>Heteroptera</taxon>
        <taxon>Panheteroptera</taxon>
        <taxon>Cimicomorpha</taxon>
        <taxon>Miridae</taxon>
        <taxon>Dicyphina</taxon>
        <taxon>Nesidiocoris</taxon>
    </lineage>
</organism>
<accession>A0A6H5GIW3</accession>